<keyword evidence="2" id="KW-1185">Reference proteome</keyword>
<reference evidence="3" key="1">
    <citation type="submission" date="2022-11" db="UniProtKB">
        <authorList>
            <consortium name="WormBaseParasite"/>
        </authorList>
    </citation>
    <scope>IDENTIFICATION</scope>
</reference>
<dbReference type="AlphaFoldDB" id="A0A914DKT4"/>
<proteinExistence type="predicted"/>
<accession>A0A914DKT4</accession>
<feature type="compositionally biased region" description="Low complexity" evidence="1">
    <location>
        <begin position="85"/>
        <end position="101"/>
    </location>
</feature>
<evidence type="ECO:0000256" key="1">
    <source>
        <dbReference type="SAM" id="MobiDB-lite"/>
    </source>
</evidence>
<name>A0A914DKT4_9BILA</name>
<dbReference type="WBParaSite" id="ACRNAN_scaffold28280.g25935.t1">
    <property type="protein sequence ID" value="ACRNAN_scaffold28280.g25935.t1"/>
    <property type="gene ID" value="ACRNAN_scaffold28280.g25935"/>
</dbReference>
<sequence length="155" mass="17575">MSSIEENNRLFSQLVIAEATSSATVKKEHAEYETFIENHPYPDKLIIAQDKVAEIEVLMGAYQSLIDNLNKKIDLASQRLRRRSTSSSSQRSSNPSHSSSQGERASHSIKVKPLEMPKFTGIRREFPQFHNLFTIAIINNPKLTEAEKHVHLVDC</sequence>
<evidence type="ECO:0000313" key="2">
    <source>
        <dbReference type="Proteomes" id="UP000887540"/>
    </source>
</evidence>
<protein>
    <submittedName>
        <fullName evidence="3">Uncharacterized protein</fullName>
    </submittedName>
</protein>
<feature type="region of interest" description="Disordered" evidence="1">
    <location>
        <begin position="79"/>
        <end position="110"/>
    </location>
</feature>
<dbReference type="Proteomes" id="UP000887540">
    <property type="component" value="Unplaced"/>
</dbReference>
<evidence type="ECO:0000313" key="3">
    <source>
        <dbReference type="WBParaSite" id="ACRNAN_scaffold28280.g25935.t1"/>
    </source>
</evidence>
<organism evidence="2 3">
    <name type="scientific">Acrobeloides nanus</name>
    <dbReference type="NCBI Taxonomy" id="290746"/>
    <lineage>
        <taxon>Eukaryota</taxon>
        <taxon>Metazoa</taxon>
        <taxon>Ecdysozoa</taxon>
        <taxon>Nematoda</taxon>
        <taxon>Chromadorea</taxon>
        <taxon>Rhabditida</taxon>
        <taxon>Tylenchina</taxon>
        <taxon>Cephalobomorpha</taxon>
        <taxon>Cephaloboidea</taxon>
        <taxon>Cephalobidae</taxon>
        <taxon>Acrobeloides</taxon>
    </lineage>
</organism>